<keyword evidence="4" id="KW-0442">Lipid degradation</keyword>
<dbReference type="InterPro" id="IPR006693">
    <property type="entry name" value="AB_hydrolase_lipase"/>
</dbReference>
<dbReference type="Gene3D" id="3.40.50.1820">
    <property type="entry name" value="alpha/beta hydrolase"/>
    <property type="match status" value="1"/>
</dbReference>
<accession>A0A553P6Y7</accession>
<dbReference type="OrthoDB" id="9974421at2759"/>
<dbReference type="InterPro" id="IPR029058">
    <property type="entry name" value="AB_hydrolase_fold"/>
</dbReference>
<evidence type="ECO:0000256" key="1">
    <source>
        <dbReference type="ARBA" id="ARBA00010701"/>
    </source>
</evidence>
<dbReference type="InterPro" id="IPR025483">
    <property type="entry name" value="Lipase_euk"/>
</dbReference>
<dbReference type="EMBL" id="VCGU01000007">
    <property type="protein sequence ID" value="TRY73442.1"/>
    <property type="molecule type" value="Genomic_DNA"/>
</dbReference>
<feature type="active site" description="Nucleophile" evidence="7">
    <location>
        <position position="205"/>
    </location>
</feature>
<evidence type="ECO:0000256" key="7">
    <source>
        <dbReference type="PIRSR" id="PIRSR000862-1"/>
    </source>
</evidence>
<dbReference type="GO" id="GO:0016042">
    <property type="term" value="P:lipid catabolic process"/>
    <property type="evidence" value="ECO:0007669"/>
    <property type="project" value="UniProtKB-KW"/>
</dbReference>
<dbReference type="PANTHER" id="PTHR11005">
    <property type="entry name" value="LYSOSOMAL ACID LIPASE-RELATED"/>
    <property type="match status" value="1"/>
</dbReference>
<dbReference type="Pfam" id="PF04083">
    <property type="entry name" value="Abhydro_lipase"/>
    <property type="match status" value="1"/>
</dbReference>
<evidence type="ECO:0000256" key="5">
    <source>
        <dbReference type="ARBA" id="ARBA00023098"/>
    </source>
</evidence>
<dbReference type="SUPFAM" id="SSF53474">
    <property type="entry name" value="alpha/beta-Hydrolases"/>
    <property type="match status" value="1"/>
</dbReference>
<protein>
    <recommendedName>
        <fullName evidence="9">Partial AB-hydrolase lipase domain-containing protein</fullName>
    </recommendedName>
</protein>
<dbReference type="PIRSF" id="PIRSF000862">
    <property type="entry name" value="Steryl_ester_lip"/>
    <property type="match status" value="1"/>
</dbReference>
<evidence type="ECO:0000313" key="11">
    <source>
        <dbReference type="Proteomes" id="UP000318571"/>
    </source>
</evidence>
<feature type="chain" id="PRO_5021870849" description="Partial AB-hydrolase lipase domain-containing protein" evidence="8">
    <location>
        <begin position="27"/>
        <end position="441"/>
    </location>
</feature>
<evidence type="ECO:0000256" key="2">
    <source>
        <dbReference type="ARBA" id="ARBA00022729"/>
    </source>
</evidence>
<dbReference type="STRING" id="6832.A0A553P6Y7"/>
<evidence type="ECO:0000259" key="9">
    <source>
        <dbReference type="Pfam" id="PF04083"/>
    </source>
</evidence>
<dbReference type="GO" id="GO:0016788">
    <property type="term" value="F:hydrolase activity, acting on ester bonds"/>
    <property type="evidence" value="ECO:0007669"/>
    <property type="project" value="InterPro"/>
</dbReference>
<evidence type="ECO:0000256" key="6">
    <source>
        <dbReference type="ARBA" id="ARBA00023180"/>
    </source>
</evidence>
<evidence type="ECO:0000256" key="8">
    <source>
        <dbReference type="SAM" id="SignalP"/>
    </source>
</evidence>
<feature type="active site" description="Charge relay system" evidence="7">
    <location>
        <position position="408"/>
    </location>
</feature>
<feature type="signal peptide" evidence="8">
    <location>
        <begin position="1"/>
        <end position="26"/>
    </location>
</feature>
<evidence type="ECO:0000313" key="10">
    <source>
        <dbReference type="EMBL" id="TRY73442.1"/>
    </source>
</evidence>
<evidence type="ECO:0000256" key="3">
    <source>
        <dbReference type="ARBA" id="ARBA00022801"/>
    </source>
</evidence>
<keyword evidence="3" id="KW-0378">Hydrolase</keyword>
<feature type="domain" description="Partial AB-hydrolase lipase" evidence="9">
    <location>
        <begin position="69"/>
        <end position="128"/>
    </location>
</feature>
<name>A0A553P6Y7_TIGCA</name>
<organism evidence="10 11">
    <name type="scientific">Tigriopus californicus</name>
    <name type="common">Marine copepod</name>
    <dbReference type="NCBI Taxonomy" id="6832"/>
    <lineage>
        <taxon>Eukaryota</taxon>
        <taxon>Metazoa</taxon>
        <taxon>Ecdysozoa</taxon>
        <taxon>Arthropoda</taxon>
        <taxon>Crustacea</taxon>
        <taxon>Multicrustacea</taxon>
        <taxon>Hexanauplia</taxon>
        <taxon>Copepoda</taxon>
        <taxon>Harpacticoida</taxon>
        <taxon>Harpacticidae</taxon>
        <taxon>Tigriopus</taxon>
    </lineage>
</organism>
<dbReference type="AlphaFoldDB" id="A0A553P6Y7"/>
<sequence>MSWSNSKSQAFWVLAALISLGGPTFGSRLPLHVERERIDEIVRRFETVEQHSNKLEQPELRHDLDVPIMIAREGYPVETHTVVTEDCYILEMHRIPHGKNNAPTGPGDVRPAVYLQHGLLCSSADWVMGIPEKSLGYILADEGYDVWLGNYRGNYYSREHCELNPNKEEFWHFSWDEMGKYDIPAMVDKVISATGHQKIHYVGHSMGTTGFMVTMNKRPEYAEKIMMANLLAPVAFVEHMKSPIRLIAPFVDEIEWIADFLGLGEFLPSSGFMDLIADIFCDGGWLQGICESVLFLMCGFDEAQVNETLLDTIIHHTPAGASTFTVIHYAQEVNSGGFNAYDFGKEDNQEIYGSDHPPPYSLADVTVPVSLYWGQNDWLAQPADILTLLTRLPNVYDNYEVPYPNWNHLDFLWGIDANTLVYPQVISNMARAEAEFGGVKS</sequence>
<dbReference type="Proteomes" id="UP000318571">
    <property type="component" value="Chromosome 3"/>
</dbReference>
<proteinExistence type="inferred from homology"/>
<dbReference type="OMA" id="WRMYNEI"/>
<keyword evidence="2 8" id="KW-0732">Signal</keyword>
<keyword evidence="6" id="KW-0325">Glycoprotein</keyword>
<comment type="similarity">
    <text evidence="1">Belongs to the AB hydrolase superfamily. Lipase family.</text>
</comment>
<reference evidence="10 11" key="1">
    <citation type="journal article" date="2018" name="Nat. Ecol. Evol.">
        <title>Genomic signatures of mitonuclear coevolution across populations of Tigriopus californicus.</title>
        <authorList>
            <person name="Barreto F.S."/>
            <person name="Watson E.T."/>
            <person name="Lima T.G."/>
            <person name="Willett C.S."/>
            <person name="Edmands S."/>
            <person name="Li W."/>
            <person name="Burton R.S."/>
        </authorList>
    </citation>
    <scope>NUCLEOTIDE SEQUENCE [LARGE SCALE GENOMIC DNA]</scope>
    <source>
        <strain evidence="10 11">San Diego</strain>
    </source>
</reference>
<feature type="active site" description="Charge relay system" evidence="7">
    <location>
        <position position="377"/>
    </location>
</feature>
<evidence type="ECO:0000256" key="4">
    <source>
        <dbReference type="ARBA" id="ARBA00022963"/>
    </source>
</evidence>
<keyword evidence="11" id="KW-1185">Reference proteome</keyword>
<keyword evidence="5" id="KW-0443">Lipid metabolism</keyword>
<gene>
    <name evidence="10" type="ORF">TCAL_06993</name>
</gene>
<comment type="caution">
    <text evidence="10">The sequence shown here is derived from an EMBL/GenBank/DDBJ whole genome shotgun (WGS) entry which is preliminary data.</text>
</comment>
<dbReference type="FunFam" id="3.40.50.1820:FF:000021">
    <property type="entry name" value="Lipase"/>
    <property type="match status" value="1"/>
</dbReference>